<keyword evidence="3" id="KW-0614">Plasmid</keyword>
<feature type="domain" description="PIN" evidence="2">
    <location>
        <begin position="3"/>
        <end position="116"/>
    </location>
</feature>
<dbReference type="InterPro" id="IPR044153">
    <property type="entry name" value="PIN_Pae0151-like"/>
</dbReference>
<dbReference type="SUPFAM" id="SSF88723">
    <property type="entry name" value="PIN domain-like"/>
    <property type="match status" value="1"/>
</dbReference>
<dbReference type="Gene3D" id="3.40.50.1010">
    <property type="entry name" value="5'-nuclease"/>
    <property type="match status" value="1"/>
</dbReference>
<evidence type="ECO:0000313" key="3">
    <source>
        <dbReference type="EMBL" id="QRF54765.1"/>
    </source>
</evidence>
<dbReference type="PANTHER" id="PTHR35901:SF1">
    <property type="entry name" value="EXONUCLEASE VAPC9"/>
    <property type="match status" value="1"/>
</dbReference>
<protein>
    <submittedName>
        <fullName evidence="3">PIN domain-containing protein</fullName>
    </submittedName>
</protein>
<dbReference type="PANTHER" id="PTHR35901">
    <property type="entry name" value="RIBONUCLEASE VAPC3"/>
    <property type="match status" value="1"/>
</dbReference>
<sequence>MAIAWLIPEEFTDSADSVIATISDACIAPSLFWFEVRNILAMSERRGRLGTGGALISMERLRRLPIDDAGIGSDSAILLLASSHVISAYDAAYLSLTLNRNLPLATLDRKLANAARKEGLTVLGPFAHGD</sequence>
<evidence type="ECO:0000259" key="2">
    <source>
        <dbReference type="Pfam" id="PF01850"/>
    </source>
</evidence>
<evidence type="ECO:0000313" key="4">
    <source>
        <dbReference type="Proteomes" id="UP000596351"/>
    </source>
</evidence>
<dbReference type="EMBL" id="CP032408">
    <property type="protein sequence ID" value="QRF54765.1"/>
    <property type="molecule type" value="Genomic_DNA"/>
</dbReference>
<dbReference type="CDD" id="cd09873">
    <property type="entry name" value="PIN_Pae0151-like"/>
    <property type="match status" value="1"/>
</dbReference>
<keyword evidence="4" id="KW-1185">Reference proteome</keyword>
<reference evidence="3 4" key="1">
    <citation type="submission" date="2018-09" db="EMBL/GenBank/DDBJ databases">
        <title>Rhizobium sp. MAE2-X.</title>
        <authorList>
            <person name="Lee Y."/>
            <person name="Jeon C.O."/>
        </authorList>
    </citation>
    <scope>NUCLEOTIDE SEQUENCE [LARGE SCALE GENOMIC DNA]</scope>
    <source>
        <strain evidence="3 4">MAE2-X</strain>
        <plasmid evidence="3 4">p3</plasmid>
    </source>
</reference>
<keyword evidence="1" id="KW-0460">Magnesium</keyword>
<dbReference type="InterPro" id="IPR051619">
    <property type="entry name" value="TypeII_TA_RNase_PINc/VapC"/>
</dbReference>
<name>A0ABX7F2Q3_9HYPH</name>
<proteinExistence type="predicted"/>
<dbReference type="InterPro" id="IPR029060">
    <property type="entry name" value="PIN-like_dom_sf"/>
</dbReference>
<dbReference type="Pfam" id="PF01850">
    <property type="entry name" value="PIN"/>
    <property type="match status" value="1"/>
</dbReference>
<gene>
    <name evidence="3" type="ORF">D4A92_24635</name>
</gene>
<evidence type="ECO:0000256" key="1">
    <source>
        <dbReference type="ARBA" id="ARBA00022842"/>
    </source>
</evidence>
<accession>A0ABX7F2Q3</accession>
<dbReference type="Proteomes" id="UP000596351">
    <property type="component" value="Plasmid p3"/>
</dbReference>
<dbReference type="InterPro" id="IPR002716">
    <property type="entry name" value="PIN_dom"/>
</dbReference>
<organism evidence="3 4">
    <name type="scientific">Rhizobium rosettiformans</name>
    <dbReference type="NCBI Taxonomy" id="1368430"/>
    <lineage>
        <taxon>Bacteria</taxon>
        <taxon>Pseudomonadati</taxon>
        <taxon>Pseudomonadota</taxon>
        <taxon>Alphaproteobacteria</taxon>
        <taxon>Hyphomicrobiales</taxon>
        <taxon>Rhizobiaceae</taxon>
        <taxon>Rhizobium/Agrobacterium group</taxon>
        <taxon>Rhizobium</taxon>
    </lineage>
</organism>
<geneLocation type="plasmid" evidence="3 4">
    <name>p3</name>
</geneLocation>